<accession>A0ABV7YUJ7</accession>
<feature type="compositionally biased region" description="Acidic residues" evidence="5">
    <location>
        <begin position="30"/>
        <end position="39"/>
    </location>
</feature>
<evidence type="ECO:0000256" key="4">
    <source>
        <dbReference type="RuleBase" id="RU004478"/>
    </source>
</evidence>
<dbReference type="PRINTS" id="PR00773">
    <property type="entry name" value="GRPEPROTEIN"/>
</dbReference>
<comment type="subunit">
    <text evidence="3">Homodimer.</text>
</comment>
<comment type="subcellular location">
    <subcellularLocation>
        <location evidence="3">Cytoplasm</location>
    </subcellularLocation>
</comment>
<keyword evidence="3" id="KW-0963">Cytoplasm</keyword>
<organism evidence="6 7">
    <name type="scientific">Lacihabitans lacunae</name>
    <dbReference type="NCBI Taxonomy" id="1028214"/>
    <lineage>
        <taxon>Bacteria</taxon>
        <taxon>Pseudomonadati</taxon>
        <taxon>Bacteroidota</taxon>
        <taxon>Cytophagia</taxon>
        <taxon>Cytophagales</taxon>
        <taxon>Leadbetterellaceae</taxon>
        <taxon>Lacihabitans</taxon>
    </lineage>
</organism>
<evidence type="ECO:0000256" key="3">
    <source>
        <dbReference type="HAMAP-Rule" id="MF_01151"/>
    </source>
</evidence>
<dbReference type="InterPro" id="IPR013805">
    <property type="entry name" value="GrpE_CC"/>
</dbReference>
<evidence type="ECO:0000256" key="5">
    <source>
        <dbReference type="SAM" id="MobiDB-lite"/>
    </source>
</evidence>
<dbReference type="SUPFAM" id="SSF51064">
    <property type="entry name" value="Head domain of nucleotide exchange factor GrpE"/>
    <property type="match status" value="1"/>
</dbReference>
<evidence type="ECO:0000313" key="7">
    <source>
        <dbReference type="Proteomes" id="UP001595616"/>
    </source>
</evidence>
<dbReference type="Pfam" id="PF01025">
    <property type="entry name" value="GrpE"/>
    <property type="match status" value="1"/>
</dbReference>
<keyword evidence="3" id="KW-0346">Stress response</keyword>
<comment type="similarity">
    <text evidence="1 3 4">Belongs to the GrpE family.</text>
</comment>
<evidence type="ECO:0000313" key="6">
    <source>
        <dbReference type="EMBL" id="MFC3810025.1"/>
    </source>
</evidence>
<keyword evidence="7" id="KW-1185">Reference proteome</keyword>
<dbReference type="Gene3D" id="2.30.22.10">
    <property type="entry name" value="Head domain of nucleotide exchange factor GrpE"/>
    <property type="match status" value="1"/>
</dbReference>
<proteinExistence type="inferred from homology"/>
<dbReference type="RefSeq" id="WP_379835776.1">
    <property type="nucleotide sequence ID" value="NZ_JBHRYQ010000001.1"/>
</dbReference>
<name>A0ABV7YUJ7_9BACT</name>
<dbReference type="InterPro" id="IPR009012">
    <property type="entry name" value="GrpE_head"/>
</dbReference>
<feature type="region of interest" description="Disordered" evidence="5">
    <location>
        <begin position="1"/>
        <end position="40"/>
    </location>
</feature>
<evidence type="ECO:0000256" key="1">
    <source>
        <dbReference type="ARBA" id="ARBA00009054"/>
    </source>
</evidence>
<dbReference type="Proteomes" id="UP001595616">
    <property type="component" value="Unassembled WGS sequence"/>
</dbReference>
<protein>
    <recommendedName>
        <fullName evidence="3">Protein GrpE</fullName>
    </recommendedName>
    <alternativeName>
        <fullName evidence="3">HSP-70 cofactor</fullName>
    </alternativeName>
</protein>
<dbReference type="EMBL" id="JBHRYQ010000001">
    <property type="protein sequence ID" value="MFC3810025.1"/>
    <property type="molecule type" value="Genomic_DNA"/>
</dbReference>
<comment type="function">
    <text evidence="3">Participates actively in the response to hyperosmotic and heat shock by preventing the aggregation of stress-denatured proteins, in association with DnaK and GrpE. It is the nucleotide exchange factor for DnaK and may function as a thermosensor. Unfolded proteins bind initially to DnaJ; upon interaction with the DnaJ-bound protein, DnaK hydrolyzes its bound ATP, resulting in the formation of a stable complex. GrpE releases ADP from DnaK; ATP binding to DnaK triggers the release of the substrate protein, thus completing the reaction cycle. Several rounds of ATP-dependent interactions between DnaJ, DnaK and GrpE are required for fully efficient folding.</text>
</comment>
<evidence type="ECO:0000256" key="2">
    <source>
        <dbReference type="ARBA" id="ARBA00023186"/>
    </source>
</evidence>
<sequence length="186" mass="21271">MADNKDMLEEEPQNEAQNEVTEEVKGENVEPQEVEPELSELDKLKKEVAESKDKYIRLYSEFENFRRRTAKEKIETIMNASEGLIKDLIPVLDDFERAQKSIETTEDVSAIKEGIDLIFNKFQKTLVSKGLKAMESKGEVFDVEKHECITQFAAGDDKKGLVIDEVEKGYYLNEKVVRYAKVVVGS</sequence>
<dbReference type="PANTHER" id="PTHR21237:SF23">
    <property type="entry name" value="GRPE PROTEIN HOMOLOG, MITOCHONDRIAL"/>
    <property type="match status" value="1"/>
</dbReference>
<dbReference type="InterPro" id="IPR000740">
    <property type="entry name" value="GrpE"/>
</dbReference>
<dbReference type="Gene3D" id="3.90.20.20">
    <property type="match status" value="1"/>
</dbReference>
<dbReference type="CDD" id="cd00446">
    <property type="entry name" value="GrpE"/>
    <property type="match status" value="1"/>
</dbReference>
<comment type="caution">
    <text evidence="6">The sequence shown here is derived from an EMBL/GenBank/DDBJ whole genome shotgun (WGS) entry which is preliminary data.</text>
</comment>
<dbReference type="HAMAP" id="MF_01151">
    <property type="entry name" value="GrpE"/>
    <property type="match status" value="1"/>
</dbReference>
<dbReference type="PANTHER" id="PTHR21237">
    <property type="entry name" value="GRPE PROTEIN"/>
    <property type="match status" value="1"/>
</dbReference>
<reference evidence="7" key="1">
    <citation type="journal article" date="2019" name="Int. J. Syst. Evol. Microbiol.">
        <title>The Global Catalogue of Microorganisms (GCM) 10K type strain sequencing project: providing services to taxonomists for standard genome sequencing and annotation.</title>
        <authorList>
            <consortium name="The Broad Institute Genomics Platform"/>
            <consortium name="The Broad Institute Genome Sequencing Center for Infectious Disease"/>
            <person name="Wu L."/>
            <person name="Ma J."/>
        </authorList>
    </citation>
    <scope>NUCLEOTIDE SEQUENCE [LARGE SCALE GENOMIC DNA]</scope>
    <source>
        <strain evidence="7">CECT 7956</strain>
    </source>
</reference>
<gene>
    <name evidence="3" type="primary">grpE</name>
    <name evidence="6" type="ORF">ACFOOI_05125</name>
</gene>
<dbReference type="SUPFAM" id="SSF58014">
    <property type="entry name" value="Coiled-coil domain of nucleotide exchange factor GrpE"/>
    <property type="match status" value="1"/>
</dbReference>
<keyword evidence="2 3" id="KW-0143">Chaperone</keyword>